<name>A0ABT8PTN2_9ENTR</name>
<dbReference type="Proteomes" id="UP001174867">
    <property type="component" value="Unassembled WGS sequence"/>
</dbReference>
<evidence type="ECO:0000313" key="3">
    <source>
        <dbReference type="Proteomes" id="UP001174867"/>
    </source>
</evidence>
<organism evidence="2 3">
    <name type="scientific">Citrobacter enshiensis</name>
    <dbReference type="NCBI Taxonomy" id="2971264"/>
    <lineage>
        <taxon>Bacteria</taxon>
        <taxon>Pseudomonadati</taxon>
        <taxon>Pseudomonadota</taxon>
        <taxon>Gammaproteobacteria</taxon>
        <taxon>Enterobacterales</taxon>
        <taxon>Enterobacteriaceae</taxon>
        <taxon>Citrobacter</taxon>
    </lineage>
</organism>
<protein>
    <submittedName>
        <fullName evidence="2">Uncharacterized protein</fullName>
    </submittedName>
</protein>
<accession>A0ABT8PTN2</accession>
<evidence type="ECO:0000313" key="2">
    <source>
        <dbReference type="EMBL" id="MDN8599686.1"/>
    </source>
</evidence>
<dbReference type="RefSeq" id="WP_301698531.1">
    <property type="nucleotide sequence ID" value="NZ_JAUJYW010000004.1"/>
</dbReference>
<gene>
    <name evidence="2" type="ORF">Q0A17_09715</name>
</gene>
<dbReference type="EMBL" id="JAUJYW010000004">
    <property type="protein sequence ID" value="MDN8599686.1"/>
    <property type="molecule type" value="Genomic_DNA"/>
</dbReference>
<feature type="chain" id="PRO_5046509424" evidence="1">
    <location>
        <begin position="19"/>
        <end position="264"/>
    </location>
</feature>
<proteinExistence type="predicted"/>
<reference evidence="2 3" key="1">
    <citation type="submission" date="2023-07" db="EMBL/GenBank/DDBJ databases">
        <title>Citrobacter selenititolerans sp. nov., isolated from seleniferous soil.</title>
        <authorList>
            <person name="Zhang S."/>
            <person name="Li K."/>
            <person name="Peng J."/>
            <person name="Wang H."/>
            <person name="Sun J."/>
            <person name="Guo Y."/>
        </authorList>
    </citation>
    <scope>NUCLEOTIDE SEQUENCE [LARGE SCALE GENOMIC DNA]</scope>
    <source>
        <strain evidence="2 3">S2-9</strain>
    </source>
</reference>
<keyword evidence="3" id="KW-1185">Reference proteome</keyword>
<evidence type="ECO:0000256" key="1">
    <source>
        <dbReference type="SAM" id="SignalP"/>
    </source>
</evidence>
<keyword evidence="1" id="KW-0732">Signal</keyword>
<comment type="caution">
    <text evidence="2">The sequence shown here is derived from an EMBL/GenBank/DDBJ whole genome shotgun (WGS) entry which is preliminary data.</text>
</comment>
<sequence length="264" mass="28429">MRLLISGILLLSSQGVNAATRCDISAIVQHVWPDAKPVAEGTMITPANQVIDITGNSPQSAICRVWPAQPELTLAAVPLMSQEKIDYGHNGDLELLVLNSVTLEVKQRLLLPERMSDDAIRITGIALDTARWKVAPNQTAFGLHITRSGSSRVNPIGEDALSLYVIENNQLRLVLAGIALTANSGEWDGNCAGEFNDIKRTLAIGSSSHKGYADIRVSEKSVASTAFIDAKGECTAKDTLGKATWTLHYDGKQYTVPQTLAPLE</sequence>
<feature type="signal peptide" evidence="1">
    <location>
        <begin position="1"/>
        <end position="18"/>
    </location>
</feature>